<keyword evidence="4" id="KW-0411">Iron-sulfur</keyword>
<evidence type="ECO:0000256" key="4">
    <source>
        <dbReference type="ARBA" id="ARBA00023014"/>
    </source>
</evidence>
<dbReference type="GO" id="GO:0051536">
    <property type="term" value="F:iron-sulfur cluster binding"/>
    <property type="evidence" value="ECO:0007669"/>
    <property type="project" value="UniProtKB-KW"/>
</dbReference>
<dbReference type="AlphaFoldDB" id="A0A1H2HUB2"/>
<reference evidence="8" key="1">
    <citation type="submission" date="2016-10" db="EMBL/GenBank/DDBJ databases">
        <authorList>
            <person name="Varghese N."/>
            <person name="Submissions S."/>
        </authorList>
    </citation>
    <scope>NUCLEOTIDE SEQUENCE [LARGE SCALE GENOMIC DNA]</scope>
    <source>
        <strain evidence="8">DSM 3384</strain>
    </source>
</reference>
<evidence type="ECO:0000259" key="6">
    <source>
        <dbReference type="Pfam" id="PF02662"/>
    </source>
</evidence>
<accession>A0A1H2HUB2</accession>
<keyword evidence="3" id="KW-0408">Iron</keyword>
<dbReference type="InterPro" id="IPR001845">
    <property type="entry name" value="HTH_ArsR_DNA-bd_dom"/>
</dbReference>
<dbReference type="EMBL" id="FNLL01000007">
    <property type="protein sequence ID" value="SDU35457.1"/>
    <property type="molecule type" value="Genomic_DNA"/>
</dbReference>
<dbReference type="GO" id="GO:0016491">
    <property type="term" value="F:oxidoreductase activity"/>
    <property type="evidence" value="ECO:0007669"/>
    <property type="project" value="UniProtKB-KW"/>
</dbReference>
<proteinExistence type="predicted"/>
<dbReference type="GO" id="GO:0003700">
    <property type="term" value="F:DNA-binding transcription factor activity"/>
    <property type="evidence" value="ECO:0007669"/>
    <property type="project" value="InterPro"/>
</dbReference>
<evidence type="ECO:0000259" key="5">
    <source>
        <dbReference type="Pfam" id="PF01022"/>
    </source>
</evidence>
<organism evidence="7 8">
    <name type="scientific">Desulfobacula phenolica</name>
    <dbReference type="NCBI Taxonomy" id="90732"/>
    <lineage>
        <taxon>Bacteria</taxon>
        <taxon>Pseudomonadati</taxon>
        <taxon>Thermodesulfobacteriota</taxon>
        <taxon>Desulfobacteria</taxon>
        <taxon>Desulfobacterales</taxon>
        <taxon>Desulfobacteraceae</taxon>
        <taxon>Desulfobacula</taxon>
    </lineage>
</organism>
<dbReference type="Pfam" id="PF02662">
    <property type="entry name" value="FlpD"/>
    <property type="match status" value="1"/>
</dbReference>
<dbReference type="RefSeq" id="WP_092234712.1">
    <property type="nucleotide sequence ID" value="NZ_FNLL01000007.1"/>
</dbReference>
<feature type="domain" description="HTH arsR-type" evidence="5">
    <location>
        <begin position="203"/>
        <end position="233"/>
    </location>
</feature>
<evidence type="ECO:0000313" key="7">
    <source>
        <dbReference type="EMBL" id="SDU35457.1"/>
    </source>
</evidence>
<gene>
    <name evidence="7" type="ORF">SAMN04487931_10751</name>
</gene>
<sequence>MNKQKNATPRIVGFLCNWCCYGGADLCGVSRFQYPPYLRVVRLMCSGRVDLKFILRAFSNGSDGVFVGGCHLNDCHYNPEGNYDALIMSKICIKLLEHIGINPERFRLEWVSAGEGIRFADIMNEFSRKIKQLGPLGTSEGMDKKELAFKLEAVGKMIPYIKLWERERLRIPVRSEEAYDNFFAGKDLDRLFDETIADKLAVSQIMLLLKDTPLSTNDISEKLRLNPSEISRHMINSSRHGMVKYDTASKCYALART</sequence>
<feature type="domain" description="F420-non-reducing hydrogenase iron-sulfur subunit D" evidence="6">
    <location>
        <begin position="11"/>
        <end position="134"/>
    </location>
</feature>
<name>A0A1H2HUB2_9BACT</name>
<dbReference type="GO" id="GO:0046872">
    <property type="term" value="F:metal ion binding"/>
    <property type="evidence" value="ECO:0007669"/>
    <property type="project" value="UniProtKB-KW"/>
</dbReference>
<protein>
    <submittedName>
        <fullName evidence="7">Tungsten-dependent benzoyl-CoA reductase-related protein bamF</fullName>
    </submittedName>
</protein>
<dbReference type="InterPro" id="IPR003813">
    <property type="entry name" value="MvhD/FlpD"/>
</dbReference>
<dbReference type="Proteomes" id="UP000199608">
    <property type="component" value="Unassembled WGS sequence"/>
</dbReference>
<evidence type="ECO:0000256" key="2">
    <source>
        <dbReference type="ARBA" id="ARBA00023002"/>
    </source>
</evidence>
<evidence type="ECO:0000256" key="3">
    <source>
        <dbReference type="ARBA" id="ARBA00023004"/>
    </source>
</evidence>
<dbReference type="Pfam" id="PF01022">
    <property type="entry name" value="HTH_5"/>
    <property type="match status" value="1"/>
</dbReference>
<keyword evidence="8" id="KW-1185">Reference proteome</keyword>
<keyword evidence="1" id="KW-0479">Metal-binding</keyword>
<evidence type="ECO:0000313" key="8">
    <source>
        <dbReference type="Proteomes" id="UP000199608"/>
    </source>
</evidence>
<keyword evidence="2" id="KW-0560">Oxidoreductase</keyword>
<evidence type="ECO:0000256" key="1">
    <source>
        <dbReference type="ARBA" id="ARBA00022723"/>
    </source>
</evidence>